<accession>A0A4C1U3P6</accession>
<evidence type="ECO:0000313" key="1">
    <source>
        <dbReference type="EMBL" id="GBP20684.1"/>
    </source>
</evidence>
<sequence>MEGGFENLMVTFTKLRFRSGMKRRRMNKAGTSKSSIGRADGNFVKTFLINYSPGGSRYRGLISKSSPRMFYDARPGDESATRS</sequence>
<comment type="caution">
    <text evidence="1">The sequence shown here is derived from an EMBL/GenBank/DDBJ whole genome shotgun (WGS) entry which is preliminary data.</text>
</comment>
<dbReference type="Proteomes" id="UP000299102">
    <property type="component" value="Unassembled WGS sequence"/>
</dbReference>
<dbReference type="AlphaFoldDB" id="A0A4C1U3P6"/>
<dbReference type="EMBL" id="BGZK01000121">
    <property type="protein sequence ID" value="GBP20684.1"/>
    <property type="molecule type" value="Genomic_DNA"/>
</dbReference>
<name>A0A4C1U3P6_EUMVA</name>
<gene>
    <name evidence="1" type="ORF">EVAR_16557_1</name>
</gene>
<reference evidence="1 2" key="1">
    <citation type="journal article" date="2019" name="Commun. Biol.">
        <title>The bagworm genome reveals a unique fibroin gene that provides high tensile strength.</title>
        <authorList>
            <person name="Kono N."/>
            <person name="Nakamura H."/>
            <person name="Ohtoshi R."/>
            <person name="Tomita M."/>
            <person name="Numata K."/>
            <person name="Arakawa K."/>
        </authorList>
    </citation>
    <scope>NUCLEOTIDE SEQUENCE [LARGE SCALE GENOMIC DNA]</scope>
</reference>
<organism evidence="1 2">
    <name type="scientific">Eumeta variegata</name>
    <name type="common">Bagworm moth</name>
    <name type="synonym">Eumeta japonica</name>
    <dbReference type="NCBI Taxonomy" id="151549"/>
    <lineage>
        <taxon>Eukaryota</taxon>
        <taxon>Metazoa</taxon>
        <taxon>Ecdysozoa</taxon>
        <taxon>Arthropoda</taxon>
        <taxon>Hexapoda</taxon>
        <taxon>Insecta</taxon>
        <taxon>Pterygota</taxon>
        <taxon>Neoptera</taxon>
        <taxon>Endopterygota</taxon>
        <taxon>Lepidoptera</taxon>
        <taxon>Glossata</taxon>
        <taxon>Ditrysia</taxon>
        <taxon>Tineoidea</taxon>
        <taxon>Psychidae</taxon>
        <taxon>Oiketicinae</taxon>
        <taxon>Eumeta</taxon>
    </lineage>
</organism>
<keyword evidence="2" id="KW-1185">Reference proteome</keyword>
<proteinExistence type="predicted"/>
<evidence type="ECO:0000313" key="2">
    <source>
        <dbReference type="Proteomes" id="UP000299102"/>
    </source>
</evidence>
<protein>
    <submittedName>
        <fullName evidence="1">Uncharacterized protein</fullName>
    </submittedName>
</protein>